<dbReference type="OrthoDB" id="2544694at2759"/>
<dbReference type="SUPFAM" id="SSF103473">
    <property type="entry name" value="MFS general substrate transporter"/>
    <property type="match status" value="1"/>
</dbReference>
<dbReference type="PROSITE" id="PS50850">
    <property type="entry name" value="MFS"/>
    <property type="match status" value="1"/>
</dbReference>
<feature type="transmembrane region" description="Helical" evidence="5">
    <location>
        <begin position="136"/>
        <end position="157"/>
    </location>
</feature>
<organism evidence="7 8">
    <name type="scientific">Danaus chrysippus</name>
    <name type="common">African queen</name>
    <dbReference type="NCBI Taxonomy" id="151541"/>
    <lineage>
        <taxon>Eukaryota</taxon>
        <taxon>Metazoa</taxon>
        <taxon>Ecdysozoa</taxon>
        <taxon>Arthropoda</taxon>
        <taxon>Hexapoda</taxon>
        <taxon>Insecta</taxon>
        <taxon>Pterygota</taxon>
        <taxon>Neoptera</taxon>
        <taxon>Endopterygota</taxon>
        <taxon>Lepidoptera</taxon>
        <taxon>Glossata</taxon>
        <taxon>Ditrysia</taxon>
        <taxon>Papilionoidea</taxon>
        <taxon>Nymphalidae</taxon>
        <taxon>Danainae</taxon>
        <taxon>Danaini</taxon>
        <taxon>Danaina</taxon>
        <taxon>Danaus</taxon>
        <taxon>Anosia</taxon>
    </lineage>
</organism>
<feature type="transmembrane region" description="Helical" evidence="5">
    <location>
        <begin position="193"/>
        <end position="213"/>
    </location>
</feature>
<feature type="transmembrane region" description="Helical" evidence="5">
    <location>
        <begin position="463"/>
        <end position="485"/>
    </location>
</feature>
<feature type="transmembrane region" description="Helical" evidence="5">
    <location>
        <begin position="169"/>
        <end position="187"/>
    </location>
</feature>
<dbReference type="Proteomes" id="UP000789524">
    <property type="component" value="Unassembled WGS sequence"/>
</dbReference>
<keyword evidence="3 5" id="KW-1133">Transmembrane helix</keyword>
<accession>A0A8J2VZQ5</accession>
<dbReference type="EMBL" id="CAKASE010000046">
    <property type="protein sequence ID" value="CAG9561459.1"/>
    <property type="molecule type" value="Genomic_DNA"/>
</dbReference>
<feature type="domain" description="Major facilitator superfamily (MFS) profile" evidence="6">
    <location>
        <begin position="99"/>
        <end position="516"/>
    </location>
</feature>
<dbReference type="GO" id="GO:0022857">
    <property type="term" value="F:transmembrane transporter activity"/>
    <property type="evidence" value="ECO:0007669"/>
    <property type="project" value="InterPro"/>
</dbReference>
<evidence type="ECO:0000256" key="5">
    <source>
        <dbReference type="SAM" id="Phobius"/>
    </source>
</evidence>
<dbReference type="AlphaFoldDB" id="A0A8J2VZQ5"/>
<feature type="transmembrane region" description="Helical" evidence="5">
    <location>
        <begin position="348"/>
        <end position="370"/>
    </location>
</feature>
<keyword evidence="2 5" id="KW-0812">Transmembrane</keyword>
<proteinExistence type="predicted"/>
<dbReference type="CDD" id="cd17317">
    <property type="entry name" value="MFS_SLC22"/>
    <property type="match status" value="1"/>
</dbReference>
<keyword evidence="8" id="KW-1185">Reference proteome</keyword>
<evidence type="ECO:0000259" key="6">
    <source>
        <dbReference type="PROSITE" id="PS50850"/>
    </source>
</evidence>
<feature type="transmembrane region" description="Helical" evidence="5">
    <location>
        <begin position="19"/>
        <end position="38"/>
    </location>
</feature>
<dbReference type="GO" id="GO:0016020">
    <property type="term" value="C:membrane"/>
    <property type="evidence" value="ECO:0007669"/>
    <property type="project" value="UniProtKB-SubCell"/>
</dbReference>
<keyword evidence="4 5" id="KW-0472">Membrane</keyword>
<protein>
    <submittedName>
        <fullName evidence="7">(African queen) hypothetical protein</fullName>
    </submittedName>
</protein>
<feature type="transmembrane region" description="Helical" evidence="5">
    <location>
        <begin position="254"/>
        <end position="270"/>
    </location>
</feature>
<dbReference type="InterPro" id="IPR020846">
    <property type="entry name" value="MFS_dom"/>
</dbReference>
<feature type="transmembrane region" description="Helical" evidence="5">
    <location>
        <begin position="225"/>
        <end position="248"/>
    </location>
</feature>
<gene>
    <name evidence="7" type="ORF">DCHRY22_LOCUS2964</name>
</gene>
<dbReference type="Gene3D" id="1.20.1250.20">
    <property type="entry name" value="MFS general substrate transporter like domains"/>
    <property type="match status" value="1"/>
</dbReference>
<evidence type="ECO:0000313" key="8">
    <source>
        <dbReference type="Proteomes" id="UP000789524"/>
    </source>
</evidence>
<dbReference type="PANTHER" id="PTHR24064">
    <property type="entry name" value="SOLUTE CARRIER FAMILY 22 MEMBER"/>
    <property type="match status" value="1"/>
</dbReference>
<dbReference type="Pfam" id="PF00083">
    <property type="entry name" value="Sugar_tr"/>
    <property type="match status" value="1"/>
</dbReference>
<evidence type="ECO:0000256" key="1">
    <source>
        <dbReference type="ARBA" id="ARBA00004141"/>
    </source>
</evidence>
<comment type="subcellular location">
    <subcellularLocation>
        <location evidence="1">Membrane</location>
        <topology evidence="1">Multi-pass membrane protein</topology>
    </subcellularLocation>
</comment>
<evidence type="ECO:0000256" key="3">
    <source>
        <dbReference type="ARBA" id="ARBA00022989"/>
    </source>
</evidence>
<feature type="transmembrane region" description="Helical" evidence="5">
    <location>
        <begin position="406"/>
        <end position="425"/>
    </location>
</feature>
<feature type="transmembrane region" description="Helical" evidence="5">
    <location>
        <begin position="491"/>
        <end position="511"/>
    </location>
</feature>
<name>A0A8J2VZQ5_9NEOP</name>
<evidence type="ECO:0000256" key="2">
    <source>
        <dbReference type="ARBA" id="ARBA00022692"/>
    </source>
</evidence>
<evidence type="ECO:0000256" key="4">
    <source>
        <dbReference type="ARBA" id="ARBA00023136"/>
    </source>
</evidence>
<evidence type="ECO:0000313" key="7">
    <source>
        <dbReference type="EMBL" id="CAG9561459.1"/>
    </source>
</evidence>
<feature type="transmembrane region" description="Helical" evidence="5">
    <location>
        <begin position="431"/>
        <end position="451"/>
    </location>
</feature>
<reference evidence="7" key="1">
    <citation type="submission" date="2021-09" db="EMBL/GenBank/DDBJ databases">
        <authorList>
            <person name="Martin H S."/>
        </authorList>
    </citation>
    <scope>NUCLEOTIDE SEQUENCE</scope>
</reference>
<sequence>MDFDAILEDVGTFGRYQKLVVYFILLPAVIPCGFHAYAQLFMASDVKHWCNVPALEPLNNLDLIRNLSIPLELKNGEFEYSQCNMYQLNYSNVLENYPNIETPVLAEIVPCVDGWTFETNKTTVVSEWSLVCNKDFYPTLGLVLLAVGGIIGNYIFGYLQDTFGRKPSFFIYLIIESIFGIATAFAQNYYIWIVYRFGVGFTVPAIMATPYVLAIELVGPKCRTLCTILSNIAYSLGLILLSGVVYLVRDWRHLALATTLPFLVFFLYLWPMPESPRWLLARGQFEKAEVILKKMARINGKSLPANYMVHLRRKYESDKLKQDLEKEKSRKYGILDLFRTPNLRKKTIIITFIWFTNTSVYVGLSYYAPVLGGDEYLNFFLAGVVELPTYMFLWPSMERLGRRWTLCMSMVVGGIACLTTFLVQHETNVTLALYCVGKMGISSAFVVLPLMASELYPTVVRGLGMSLSSVLGMLGPIFIPLVNYLGSDIMVLPLIIMGALLVAGGIASLLLPETLNQHLPQTLEDGEKMGLDTDFCCSPPVKETGSTSNKEDKNKNCKNCNALCTCQMVNVSLAEDIVTIMDKDEEKVEFVVLN</sequence>
<dbReference type="InterPro" id="IPR036259">
    <property type="entry name" value="MFS_trans_sf"/>
</dbReference>
<dbReference type="InterPro" id="IPR005828">
    <property type="entry name" value="MFS_sugar_transport-like"/>
</dbReference>
<comment type="caution">
    <text evidence="7">The sequence shown here is derived from an EMBL/GenBank/DDBJ whole genome shotgun (WGS) entry which is preliminary data.</text>
</comment>